<gene>
    <name evidence="2" type="ORF">OUZ56_013426</name>
</gene>
<accession>A0ABQ9Z5X9</accession>
<comment type="caution">
    <text evidence="2">The sequence shown here is derived from an EMBL/GenBank/DDBJ whole genome shotgun (WGS) entry which is preliminary data.</text>
</comment>
<proteinExistence type="predicted"/>
<reference evidence="2 3" key="1">
    <citation type="journal article" date="2023" name="Nucleic Acids Res.">
        <title>The hologenome of Daphnia magna reveals possible DNA methylation and microbiome-mediated evolution of the host genome.</title>
        <authorList>
            <person name="Chaturvedi A."/>
            <person name="Li X."/>
            <person name="Dhandapani V."/>
            <person name="Marshall H."/>
            <person name="Kissane S."/>
            <person name="Cuenca-Cambronero M."/>
            <person name="Asole G."/>
            <person name="Calvet F."/>
            <person name="Ruiz-Romero M."/>
            <person name="Marangio P."/>
            <person name="Guigo R."/>
            <person name="Rago D."/>
            <person name="Mirbahai L."/>
            <person name="Eastwood N."/>
            <person name="Colbourne J.K."/>
            <person name="Zhou J."/>
            <person name="Mallon E."/>
            <person name="Orsini L."/>
        </authorList>
    </citation>
    <scope>NUCLEOTIDE SEQUENCE [LARGE SCALE GENOMIC DNA]</scope>
    <source>
        <strain evidence="2">LRV0_1</strain>
    </source>
</reference>
<evidence type="ECO:0000256" key="1">
    <source>
        <dbReference type="SAM" id="SignalP"/>
    </source>
</evidence>
<dbReference type="Proteomes" id="UP001234178">
    <property type="component" value="Unassembled WGS sequence"/>
</dbReference>
<evidence type="ECO:0000313" key="2">
    <source>
        <dbReference type="EMBL" id="KAK4008281.1"/>
    </source>
</evidence>
<evidence type="ECO:0008006" key="4">
    <source>
        <dbReference type="Google" id="ProtNLM"/>
    </source>
</evidence>
<keyword evidence="1" id="KW-0732">Signal</keyword>
<organism evidence="2 3">
    <name type="scientific">Daphnia magna</name>
    <dbReference type="NCBI Taxonomy" id="35525"/>
    <lineage>
        <taxon>Eukaryota</taxon>
        <taxon>Metazoa</taxon>
        <taxon>Ecdysozoa</taxon>
        <taxon>Arthropoda</taxon>
        <taxon>Crustacea</taxon>
        <taxon>Branchiopoda</taxon>
        <taxon>Diplostraca</taxon>
        <taxon>Cladocera</taxon>
        <taxon>Anomopoda</taxon>
        <taxon>Daphniidae</taxon>
        <taxon>Daphnia</taxon>
    </lineage>
</organism>
<feature type="chain" id="PRO_5046223120" description="Secreted protein" evidence="1">
    <location>
        <begin position="34"/>
        <end position="62"/>
    </location>
</feature>
<evidence type="ECO:0000313" key="3">
    <source>
        <dbReference type="Proteomes" id="UP001234178"/>
    </source>
</evidence>
<dbReference type="EMBL" id="JAOYFB010000002">
    <property type="protein sequence ID" value="KAK4008281.1"/>
    <property type="molecule type" value="Genomic_DNA"/>
</dbReference>
<feature type="signal peptide" evidence="1">
    <location>
        <begin position="1"/>
        <end position="33"/>
    </location>
</feature>
<name>A0ABQ9Z5X9_9CRUS</name>
<protein>
    <recommendedName>
        <fullName evidence="4">Secreted protein</fullName>
    </recommendedName>
</protein>
<keyword evidence="3" id="KW-1185">Reference proteome</keyword>
<sequence length="62" mass="6875">MRKSAQSVRVTLCLVVMGLLRTMTVLRVHPANATHNDTSAGSWNKRMRHLSSPVLYLTALLA</sequence>